<dbReference type="SMART" id="SM00737">
    <property type="entry name" value="ML"/>
    <property type="match status" value="1"/>
</dbReference>
<organism evidence="3 4">
    <name type="scientific">Capsella rubella</name>
    <dbReference type="NCBI Taxonomy" id="81985"/>
    <lineage>
        <taxon>Eukaryota</taxon>
        <taxon>Viridiplantae</taxon>
        <taxon>Streptophyta</taxon>
        <taxon>Embryophyta</taxon>
        <taxon>Tracheophyta</taxon>
        <taxon>Spermatophyta</taxon>
        <taxon>Magnoliopsida</taxon>
        <taxon>eudicotyledons</taxon>
        <taxon>Gunneridae</taxon>
        <taxon>Pentapetalae</taxon>
        <taxon>rosids</taxon>
        <taxon>malvids</taxon>
        <taxon>Brassicales</taxon>
        <taxon>Brassicaceae</taxon>
        <taxon>Camelineae</taxon>
        <taxon>Capsella</taxon>
    </lineage>
</organism>
<name>R0FZ02_9BRAS</name>
<proteinExistence type="predicted"/>
<dbReference type="Proteomes" id="UP000029121">
    <property type="component" value="Unassembled WGS sequence"/>
</dbReference>
<dbReference type="InterPro" id="IPR003172">
    <property type="entry name" value="ML_dom"/>
</dbReference>
<evidence type="ECO:0000313" key="4">
    <source>
        <dbReference type="Proteomes" id="UP000029121"/>
    </source>
</evidence>
<evidence type="ECO:0000256" key="1">
    <source>
        <dbReference type="SAM" id="SignalP"/>
    </source>
</evidence>
<dbReference type="EMBL" id="KB870808">
    <property type="protein sequence ID" value="EOA27991.1"/>
    <property type="molecule type" value="Genomic_DNA"/>
</dbReference>
<dbReference type="Pfam" id="PF02221">
    <property type="entry name" value="E1_DerP2_DerF2"/>
    <property type="match status" value="1"/>
</dbReference>
<sequence>NIYQEAFERFMAMSHLQPFLLLLLTSLFALPALHGAIDFEYCSKNGNDYGNVNRVEISKNPSVGPDESSSMTIFVYASASKNINVETLVYVTIKTGEFTGLLKTYNICDVSECNNEAGIEAGANFELTLPDVLFVGFDEELKYSVSLRQKYVEEPIINMCVDFKVPTSTATLVSA</sequence>
<dbReference type="STRING" id="81985.R0FZ02"/>
<keyword evidence="4" id="KW-1185">Reference proteome</keyword>
<feature type="domain" description="MD-2-related lipid-recognition" evidence="2">
    <location>
        <begin position="39"/>
        <end position="165"/>
    </location>
</feature>
<dbReference type="OrthoDB" id="1088712at2759"/>
<protein>
    <recommendedName>
        <fullName evidence="2">MD-2-related lipid-recognition domain-containing protein</fullName>
    </recommendedName>
</protein>
<evidence type="ECO:0000313" key="3">
    <source>
        <dbReference type="EMBL" id="EOA27991.1"/>
    </source>
</evidence>
<dbReference type="KEGG" id="crb:17887858"/>
<feature type="signal peptide" evidence="1">
    <location>
        <begin position="1"/>
        <end position="35"/>
    </location>
</feature>
<accession>R0FZ02</accession>
<feature type="non-terminal residue" evidence="3">
    <location>
        <position position="1"/>
    </location>
</feature>
<keyword evidence="1" id="KW-0732">Signal</keyword>
<dbReference type="AlphaFoldDB" id="R0FZ02"/>
<reference evidence="4" key="1">
    <citation type="journal article" date="2013" name="Nat. Genet.">
        <title>The Capsella rubella genome and the genomic consequences of rapid mating system evolution.</title>
        <authorList>
            <person name="Slotte T."/>
            <person name="Hazzouri K.M."/>
            <person name="Agren J.A."/>
            <person name="Koenig D."/>
            <person name="Maumus F."/>
            <person name="Guo Y.L."/>
            <person name="Steige K."/>
            <person name="Platts A.E."/>
            <person name="Escobar J.S."/>
            <person name="Newman L.K."/>
            <person name="Wang W."/>
            <person name="Mandakova T."/>
            <person name="Vello E."/>
            <person name="Smith L.M."/>
            <person name="Henz S.R."/>
            <person name="Steffen J."/>
            <person name="Takuno S."/>
            <person name="Brandvain Y."/>
            <person name="Coop G."/>
            <person name="Andolfatto P."/>
            <person name="Hu T.T."/>
            <person name="Blanchette M."/>
            <person name="Clark R.M."/>
            <person name="Quesneville H."/>
            <person name="Nordborg M."/>
            <person name="Gaut B.S."/>
            <person name="Lysak M.A."/>
            <person name="Jenkins J."/>
            <person name="Grimwood J."/>
            <person name="Chapman J."/>
            <person name="Prochnik S."/>
            <person name="Shu S."/>
            <person name="Rokhsar D."/>
            <person name="Schmutz J."/>
            <person name="Weigel D."/>
            <person name="Wright S.I."/>
        </authorList>
    </citation>
    <scope>NUCLEOTIDE SEQUENCE [LARGE SCALE GENOMIC DNA]</scope>
    <source>
        <strain evidence="4">cv. Monte Gargano</strain>
    </source>
</reference>
<feature type="chain" id="PRO_5004340825" description="MD-2-related lipid-recognition domain-containing protein" evidence="1">
    <location>
        <begin position="36"/>
        <end position="175"/>
    </location>
</feature>
<evidence type="ECO:0000259" key="2">
    <source>
        <dbReference type="SMART" id="SM00737"/>
    </source>
</evidence>
<gene>
    <name evidence="3" type="ORF">CARUB_v10024167mg</name>
</gene>